<accession>A0A9C6XCD9</accession>
<dbReference type="RefSeq" id="XP_052132602.1">
    <property type="nucleotide sequence ID" value="XM_052276642.1"/>
</dbReference>
<dbReference type="Proteomes" id="UP000504606">
    <property type="component" value="Unplaced"/>
</dbReference>
<gene>
    <name evidence="2" type="primary">LOC113212788</name>
</gene>
<evidence type="ECO:0000313" key="2">
    <source>
        <dbReference type="RefSeq" id="XP_052132602.1"/>
    </source>
</evidence>
<proteinExistence type="predicted"/>
<name>A0A9C6XCD9_FRAOC</name>
<dbReference type="AlphaFoldDB" id="A0A9C6XCD9"/>
<feature type="non-terminal residue" evidence="2">
    <location>
        <position position="146"/>
    </location>
</feature>
<organism evidence="1 2">
    <name type="scientific">Frankliniella occidentalis</name>
    <name type="common">Western flower thrips</name>
    <name type="synonym">Euthrips occidentalis</name>
    <dbReference type="NCBI Taxonomy" id="133901"/>
    <lineage>
        <taxon>Eukaryota</taxon>
        <taxon>Metazoa</taxon>
        <taxon>Ecdysozoa</taxon>
        <taxon>Arthropoda</taxon>
        <taxon>Hexapoda</taxon>
        <taxon>Insecta</taxon>
        <taxon>Pterygota</taxon>
        <taxon>Neoptera</taxon>
        <taxon>Paraneoptera</taxon>
        <taxon>Thysanoptera</taxon>
        <taxon>Terebrantia</taxon>
        <taxon>Thripoidea</taxon>
        <taxon>Thripidae</taxon>
        <taxon>Frankliniella</taxon>
    </lineage>
</organism>
<evidence type="ECO:0000313" key="1">
    <source>
        <dbReference type="Proteomes" id="UP000504606"/>
    </source>
</evidence>
<sequence>MARGQQMIVKWAPRSTSGNIGVAFCVDQSQGDCYVLDLFAYRNRQLGFSWRHHSALEAGPGAWVPGRDDLLPERHIKTGGEKEPGWHGDSNNYLMMVSLTTDGKVALRADGLDPVHIRQLVFPLPEAYTTVAVASAQRTGEYTIMA</sequence>
<reference evidence="2" key="1">
    <citation type="submission" date="2025-08" db="UniProtKB">
        <authorList>
            <consortium name="RefSeq"/>
        </authorList>
    </citation>
    <scope>IDENTIFICATION</scope>
    <source>
        <tissue evidence="2">Whole organism</tissue>
    </source>
</reference>
<keyword evidence="1" id="KW-1185">Reference proteome</keyword>
<protein>
    <submittedName>
        <fullName evidence="2">Uncharacterized protein LOC113212788</fullName>
    </submittedName>
</protein>
<dbReference type="KEGG" id="foc:113212788"/>
<dbReference type="GeneID" id="113212788"/>